<reference evidence="15 16" key="1">
    <citation type="submission" date="2015-04" db="EMBL/GenBank/DDBJ databases">
        <title>Draft Genome Sequences of Eight Spore-Forming Food Isolates of Bacillus cereus Genome sequencing.</title>
        <authorList>
            <person name="Krawcyk A.O."/>
            <person name="de Jong A."/>
            <person name="Eijlander R.T."/>
            <person name="Berendsen E.M."/>
            <person name="Holsappel S."/>
            <person name="Wells-Bennik M."/>
            <person name="Kuipers O.P."/>
        </authorList>
    </citation>
    <scope>NUCLEOTIDE SEQUENCE [LARGE SCALE GENOMIC DNA]</scope>
    <source>
        <strain evidence="15 16">B4077</strain>
    </source>
</reference>
<dbReference type="SUPFAM" id="SSF103190">
    <property type="entry name" value="Sensory domain-like"/>
    <property type="match status" value="1"/>
</dbReference>
<dbReference type="PROSITE" id="PS50885">
    <property type="entry name" value="HAMP"/>
    <property type="match status" value="1"/>
</dbReference>
<evidence type="ECO:0000256" key="3">
    <source>
        <dbReference type="ARBA" id="ARBA00022481"/>
    </source>
</evidence>
<dbReference type="InterPro" id="IPR029151">
    <property type="entry name" value="Sensor-like_sf"/>
</dbReference>
<dbReference type="FunFam" id="1.10.287.950:FF:000014">
    <property type="entry name" value="Methyl-accepting chemotaxis protein"/>
    <property type="match status" value="1"/>
</dbReference>
<evidence type="ECO:0000256" key="4">
    <source>
        <dbReference type="ARBA" id="ARBA00022500"/>
    </source>
</evidence>
<dbReference type="GO" id="GO:0005886">
    <property type="term" value="C:plasma membrane"/>
    <property type="evidence" value="ECO:0007669"/>
    <property type="project" value="UniProtKB-SubCell"/>
</dbReference>
<dbReference type="Pfam" id="PF02743">
    <property type="entry name" value="dCache_1"/>
    <property type="match status" value="1"/>
</dbReference>
<comment type="subcellular location">
    <subcellularLocation>
        <location evidence="1">Cell membrane</location>
        <topology evidence="1">Multi-pass membrane protein</topology>
    </subcellularLocation>
</comment>
<dbReference type="SMART" id="SM00283">
    <property type="entry name" value="MA"/>
    <property type="match status" value="1"/>
</dbReference>
<comment type="similarity">
    <text evidence="9">Belongs to the methyl-accepting chemotaxis (MCP) protein family.</text>
</comment>
<dbReference type="EMBL" id="LCYI01000041">
    <property type="protein sequence ID" value="KLA26497.1"/>
    <property type="molecule type" value="Genomic_DNA"/>
</dbReference>
<gene>
    <name evidence="15" type="ORF">B4077_5488</name>
</gene>
<dbReference type="InterPro" id="IPR033479">
    <property type="entry name" value="dCache_1"/>
</dbReference>
<evidence type="ECO:0000256" key="7">
    <source>
        <dbReference type="ARBA" id="ARBA00023136"/>
    </source>
</evidence>
<accession>A0A0G8ESN8</accession>
<dbReference type="Gene3D" id="1.10.287.950">
    <property type="entry name" value="Methyl-accepting chemotaxis protein"/>
    <property type="match status" value="1"/>
</dbReference>
<evidence type="ECO:0000313" key="16">
    <source>
        <dbReference type="Proteomes" id="UP000035214"/>
    </source>
</evidence>
<dbReference type="CDD" id="cd06225">
    <property type="entry name" value="HAMP"/>
    <property type="match status" value="1"/>
</dbReference>
<dbReference type="SUPFAM" id="SSF58104">
    <property type="entry name" value="Methyl-accepting chemotaxis protein (MCP) signaling domain"/>
    <property type="match status" value="1"/>
</dbReference>
<keyword evidence="2" id="KW-1003">Cell membrane</keyword>
<evidence type="ECO:0000313" key="15">
    <source>
        <dbReference type="EMBL" id="KLA26497.1"/>
    </source>
</evidence>
<evidence type="ECO:0000256" key="11">
    <source>
        <dbReference type="SAM" id="Coils"/>
    </source>
</evidence>
<keyword evidence="4" id="KW-0145">Chemotaxis</keyword>
<dbReference type="Pfam" id="PF00015">
    <property type="entry name" value="MCPsignal"/>
    <property type="match status" value="1"/>
</dbReference>
<evidence type="ECO:0000256" key="5">
    <source>
        <dbReference type="ARBA" id="ARBA00022692"/>
    </source>
</evidence>
<name>A0A0G8ESN8_BACCE</name>
<keyword evidence="7 12" id="KW-0472">Membrane</keyword>
<dbReference type="Gene3D" id="6.10.340.10">
    <property type="match status" value="1"/>
</dbReference>
<evidence type="ECO:0000259" key="13">
    <source>
        <dbReference type="PROSITE" id="PS50111"/>
    </source>
</evidence>
<dbReference type="SMART" id="SM00304">
    <property type="entry name" value="HAMP"/>
    <property type="match status" value="1"/>
</dbReference>
<proteinExistence type="inferred from homology"/>
<dbReference type="InterPro" id="IPR004090">
    <property type="entry name" value="Chemotax_Me-accpt_rcpt"/>
</dbReference>
<dbReference type="GO" id="GO:0004888">
    <property type="term" value="F:transmembrane signaling receptor activity"/>
    <property type="evidence" value="ECO:0007669"/>
    <property type="project" value="InterPro"/>
</dbReference>
<keyword evidence="6 12" id="KW-1133">Transmembrane helix</keyword>
<evidence type="ECO:0000256" key="8">
    <source>
        <dbReference type="ARBA" id="ARBA00023224"/>
    </source>
</evidence>
<keyword evidence="5 12" id="KW-0812">Transmembrane</keyword>
<dbReference type="PANTHER" id="PTHR32089">
    <property type="entry name" value="METHYL-ACCEPTING CHEMOTAXIS PROTEIN MCPB"/>
    <property type="match status" value="1"/>
</dbReference>
<sequence length="682" mass="75088">MINTITIQREGDAWGKMLRSLHLKIAVVFSVLISMMFVILGTAMYQLQKEKEVRSLDQYSQNTMDLVTEQLNAFMQRIEEDMGHYGSHDDIQNMLQDGVTPEEESFILKEFLRFKNNHPDILDVYIGTKDKKTLSANLADGGTVPEGYDPTSRQWYKASEADTKSIIWGQPQYEIATGKLSIGVSKAIVGQDGSVLGVVAMDVSLGTIQKLLHNIQYNNGGEMFIVNDKNIAIVYPGEVGKDVSKESLVKSLNKDETKFAVTTLGGKDVVAYSQLFDKMKWKMGIVYPKETIDGLLNSTRNTVIIMACISLLVGIAASYLFSRRLARPLQLLTNHVQKVAEGDLTLQMKVTSKDEVGELTNHFNHMVEQMNEMVSKIKNSVSTVQQSTNNLHYLTNETVAASREVSGAMDDVSGGASTLANSVDEVSEQLENMAQSVEQMNHSVGEIKGVAGKAEEASKQGLNTMRNLVRTRGQSSSIVVHTEEASGKLEQRVGSIQNVVELIKGISDQTNLLALNASIEAARAGEQGKGFAVVAEEVRKLAEQSKEATGEIATMIGDVQVEVKRVVEVVSKLKDIADIQNKVTTEAETEFRTIMSVVNTISTSVEQIVEEVHNIGYEQGEITTVMHTIASTSQESAAVSEEVNAATESQVSHLEKVAHTMESLTEHMRDLERLVEQFKIEE</sequence>
<keyword evidence="11" id="KW-0175">Coiled coil</keyword>
<dbReference type="InterPro" id="IPR003660">
    <property type="entry name" value="HAMP_dom"/>
</dbReference>
<dbReference type="Proteomes" id="UP000035214">
    <property type="component" value="Unassembled WGS sequence"/>
</dbReference>
<feature type="domain" description="Methyl-accepting transducer" evidence="13">
    <location>
        <begin position="394"/>
        <end position="651"/>
    </location>
</feature>
<protein>
    <recommendedName>
        <fullName evidence="17">Methyl-accepting chemotaxis protein</fullName>
    </recommendedName>
</protein>
<dbReference type="Gene3D" id="3.30.450.20">
    <property type="entry name" value="PAS domain"/>
    <property type="match status" value="2"/>
</dbReference>
<feature type="domain" description="HAMP" evidence="14">
    <location>
        <begin position="323"/>
        <end position="375"/>
    </location>
</feature>
<dbReference type="CDD" id="cd18773">
    <property type="entry name" value="PDC1_HK_sensor"/>
    <property type="match status" value="1"/>
</dbReference>
<evidence type="ECO:0000256" key="12">
    <source>
        <dbReference type="SAM" id="Phobius"/>
    </source>
</evidence>
<keyword evidence="3" id="KW-0488">Methylation</keyword>
<dbReference type="PRINTS" id="PR00260">
    <property type="entry name" value="CHEMTRNSDUCR"/>
</dbReference>
<dbReference type="InterPro" id="IPR004089">
    <property type="entry name" value="MCPsignal_dom"/>
</dbReference>
<feature type="transmembrane region" description="Helical" evidence="12">
    <location>
        <begin position="21"/>
        <end position="45"/>
    </location>
</feature>
<dbReference type="AlphaFoldDB" id="A0A0G8ESN8"/>
<evidence type="ECO:0000256" key="6">
    <source>
        <dbReference type="ARBA" id="ARBA00022989"/>
    </source>
</evidence>
<evidence type="ECO:0000256" key="9">
    <source>
        <dbReference type="ARBA" id="ARBA00029447"/>
    </source>
</evidence>
<evidence type="ECO:0008006" key="17">
    <source>
        <dbReference type="Google" id="ProtNLM"/>
    </source>
</evidence>
<evidence type="ECO:0000256" key="2">
    <source>
        <dbReference type="ARBA" id="ARBA00022475"/>
    </source>
</evidence>
<evidence type="ECO:0000256" key="1">
    <source>
        <dbReference type="ARBA" id="ARBA00004651"/>
    </source>
</evidence>
<dbReference type="PATRIC" id="fig|1396.428.peg.5901"/>
<dbReference type="Pfam" id="PF00672">
    <property type="entry name" value="HAMP"/>
    <property type="match status" value="1"/>
</dbReference>
<organism evidence="15 16">
    <name type="scientific">Bacillus cereus</name>
    <dbReference type="NCBI Taxonomy" id="1396"/>
    <lineage>
        <taxon>Bacteria</taxon>
        <taxon>Bacillati</taxon>
        <taxon>Bacillota</taxon>
        <taxon>Bacilli</taxon>
        <taxon>Bacillales</taxon>
        <taxon>Bacillaceae</taxon>
        <taxon>Bacillus</taxon>
        <taxon>Bacillus cereus group</taxon>
    </lineage>
</organism>
<comment type="caution">
    <text evidence="15">The sequence shown here is derived from an EMBL/GenBank/DDBJ whole genome shotgun (WGS) entry which is preliminary data.</text>
</comment>
<keyword evidence="8 10" id="KW-0807">Transducer</keyword>
<dbReference type="GO" id="GO:0006935">
    <property type="term" value="P:chemotaxis"/>
    <property type="evidence" value="ECO:0007669"/>
    <property type="project" value="UniProtKB-KW"/>
</dbReference>
<evidence type="ECO:0000256" key="10">
    <source>
        <dbReference type="PROSITE-ProRule" id="PRU00284"/>
    </source>
</evidence>
<dbReference type="PANTHER" id="PTHR32089:SF114">
    <property type="entry name" value="METHYL-ACCEPTING CHEMOTAXIS PROTEIN MCPB"/>
    <property type="match status" value="1"/>
</dbReference>
<dbReference type="GO" id="GO:0007165">
    <property type="term" value="P:signal transduction"/>
    <property type="evidence" value="ECO:0007669"/>
    <property type="project" value="UniProtKB-KW"/>
</dbReference>
<dbReference type="PROSITE" id="PS50111">
    <property type="entry name" value="CHEMOTAXIS_TRANSDUC_2"/>
    <property type="match status" value="1"/>
</dbReference>
<feature type="coiled-coil region" evidence="11">
    <location>
        <begin position="654"/>
        <end position="681"/>
    </location>
</feature>
<evidence type="ECO:0000259" key="14">
    <source>
        <dbReference type="PROSITE" id="PS50885"/>
    </source>
</evidence>